<dbReference type="EMBL" id="CP142726">
    <property type="protein sequence ID" value="WUR02283.1"/>
    <property type="molecule type" value="Genomic_DNA"/>
</dbReference>
<dbReference type="Proteomes" id="UP001334084">
    <property type="component" value="Chromosome 1"/>
</dbReference>
<organism evidence="1 2">
    <name type="scientific">Vairimorpha necatrix</name>
    <dbReference type="NCBI Taxonomy" id="6039"/>
    <lineage>
        <taxon>Eukaryota</taxon>
        <taxon>Fungi</taxon>
        <taxon>Fungi incertae sedis</taxon>
        <taxon>Microsporidia</taxon>
        <taxon>Nosematidae</taxon>
        <taxon>Vairimorpha</taxon>
    </lineage>
</organism>
<dbReference type="RefSeq" id="XP_065328428.1">
    <property type="nucleotide sequence ID" value="XM_065472356.1"/>
</dbReference>
<sequence>MLSGNKTIYTLFHILSSIFSSINNENFDKNKAHKIQMYDLRFKRTAKDIVECEYLERNLNKLKPKELDVLYNVIDNQLIKNRDDHYLLLVELGRSIDIFNDLNLIKNNLNNVPTDCDKDFHINDEHLRQIRVKNKKFYDMGLRLRCNTAIHIKTLKTLFTNADLNPNKIDFYMYVIDFVEKFINFPSNTTHNYYIENNYQTFLNHYQTLEYCMHNLFNNIPLSKILCHTEGCILQEITINTHDLHSIKKHMKQLVKFIEKSYKNIDKYVSPIKDICDLIEMENVKN</sequence>
<proteinExistence type="predicted"/>
<name>A0AAX4J8K0_9MICR</name>
<evidence type="ECO:0000313" key="1">
    <source>
        <dbReference type="EMBL" id="WUR02283.1"/>
    </source>
</evidence>
<gene>
    <name evidence="1" type="ORF">VNE69_01221</name>
</gene>
<dbReference type="KEGG" id="vnx:VNE69_01221"/>
<accession>A0AAX4J8K0</accession>
<dbReference type="AlphaFoldDB" id="A0AAX4J8K0"/>
<keyword evidence="2" id="KW-1185">Reference proteome</keyword>
<protein>
    <submittedName>
        <fullName evidence="1">SP-containing protein</fullName>
    </submittedName>
</protein>
<dbReference type="GeneID" id="90540085"/>
<reference evidence="1" key="1">
    <citation type="journal article" date="2024" name="BMC Genomics">
        <title>Functional annotation of a divergent genome using sequence and structure-based similarity.</title>
        <authorList>
            <person name="Svedberg D."/>
            <person name="Winiger R.R."/>
            <person name="Berg A."/>
            <person name="Sharma H."/>
            <person name="Tellgren-Roth C."/>
            <person name="Debrunner-Vossbrinck B.A."/>
            <person name="Vossbrinck C.R."/>
            <person name="Barandun J."/>
        </authorList>
    </citation>
    <scope>NUCLEOTIDE SEQUENCE</scope>
    <source>
        <strain evidence="1">Illinois isolate</strain>
    </source>
</reference>
<evidence type="ECO:0000313" key="2">
    <source>
        <dbReference type="Proteomes" id="UP001334084"/>
    </source>
</evidence>